<dbReference type="EMBL" id="JBBPBM010000088">
    <property type="protein sequence ID" value="KAK8510147.1"/>
    <property type="molecule type" value="Genomic_DNA"/>
</dbReference>
<reference evidence="1 2" key="1">
    <citation type="journal article" date="2024" name="G3 (Bethesda)">
        <title>Genome assembly of Hibiscus sabdariffa L. provides insights into metabolisms of medicinal natural products.</title>
        <authorList>
            <person name="Kim T."/>
        </authorList>
    </citation>
    <scope>NUCLEOTIDE SEQUENCE [LARGE SCALE GENOMIC DNA]</scope>
    <source>
        <strain evidence="1">TK-2024</strain>
        <tissue evidence="1">Old leaves</tissue>
    </source>
</reference>
<evidence type="ECO:0000313" key="2">
    <source>
        <dbReference type="Proteomes" id="UP001472677"/>
    </source>
</evidence>
<organism evidence="1 2">
    <name type="scientific">Hibiscus sabdariffa</name>
    <name type="common">roselle</name>
    <dbReference type="NCBI Taxonomy" id="183260"/>
    <lineage>
        <taxon>Eukaryota</taxon>
        <taxon>Viridiplantae</taxon>
        <taxon>Streptophyta</taxon>
        <taxon>Embryophyta</taxon>
        <taxon>Tracheophyta</taxon>
        <taxon>Spermatophyta</taxon>
        <taxon>Magnoliopsida</taxon>
        <taxon>eudicotyledons</taxon>
        <taxon>Gunneridae</taxon>
        <taxon>Pentapetalae</taxon>
        <taxon>rosids</taxon>
        <taxon>malvids</taxon>
        <taxon>Malvales</taxon>
        <taxon>Malvaceae</taxon>
        <taxon>Malvoideae</taxon>
        <taxon>Hibiscus</taxon>
    </lineage>
</organism>
<dbReference type="Proteomes" id="UP001472677">
    <property type="component" value="Unassembled WGS sequence"/>
</dbReference>
<name>A0ABR2BT32_9ROSI</name>
<keyword evidence="2" id="KW-1185">Reference proteome</keyword>
<comment type="caution">
    <text evidence="1">The sequence shown here is derived from an EMBL/GenBank/DDBJ whole genome shotgun (WGS) entry which is preliminary data.</text>
</comment>
<gene>
    <name evidence="1" type="ORF">V6N12_008022</name>
</gene>
<proteinExistence type="predicted"/>
<accession>A0ABR2BT32</accession>
<evidence type="ECO:0000313" key="1">
    <source>
        <dbReference type="EMBL" id="KAK8510147.1"/>
    </source>
</evidence>
<sequence length="108" mass="10954">MNANSPYKQPAFDLHLSPITSPSGSSIVGGGGGGGACDSGWAIPFSMLGSHQSGLGRAPQEPRRIDITEVGFGIRLFPVRSGMQGVAQCYNGGHGLLAASTLSNAPCP</sequence>
<protein>
    <submittedName>
        <fullName evidence="1">Uncharacterized protein</fullName>
    </submittedName>
</protein>